<reference evidence="2 3" key="1">
    <citation type="submission" date="2016-05" db="EMBL/GenBank/DDBJ databases">
        <title>Niabella ginsenosidivorans BS26 whole genome sequencing.</title>
        <authorList>
            <person name="Im W.T."/>
            <person name="Siddiqi M.Z."/>
        </authorList>
    </citation>
    <scope>NUCLEOTIDE SEQUENCE [LARGE SCALE GENOMIC DNA]</scope>
    <source>
        <strain evidence="2 3">BS26</strain>
    </source>
</reference>
<evidence type="ECO:0000313" key="3">
    <source>
        <dbReference type="Proteomes" id="UP000077667"/>
    </source>
</evidence>
<accession>A0A1A9I0Z1</accession>
<organism evidence="2 3">
    <name type="scientific">Niabella ginsenosidivorans</name>
    <dbReference type="NCBI Taxonomy" id="1176587"/>
    <lineage>
        <taxon>Bacteria</taxon>
        <taxon>Pseudomonadati</taxon>
        <taxon>Bacteroidota</taxon>
        <taxon>Chitinophagia</taxon>
        <taxon>Chitinophagales</taxon>
        <taxon>Chitinophagaceae</taxon>
        <taxon>Niabella</taxon>
    </lineage>
</organism>
<feature type="domain" description="Shedu protein SduA C-terminal" evidence="1">
    <location>
        <begin position="226"/>
        <end position="392"/>
    </location>
</feature>
<dbReference type="InterPro" id="IPR025359">
    <property type="entry name" value="SduA_C"/>
</dbReference>
<dbReference type="KEGG" id="nia:A8C56_09490"/>
<keyword evidence="3" id="KW-1185">Reference proteome</keyword>
<dbReference type="AlphaFoldDB" id="A0A1A9I0Z1"/>
<gene>
    <name evidence="2" type="ORF">A8C56_09490</name>
</gene>
<sequence length="419" mass="49923">MINFLERDNRLLFFYQPEDKEYNWISERLKADGNVHVKRTFFFTEEDVIKEDIDEEFVDDSLSDIEPEGIYLWFGDLENDYYKVKRGILTSAFDIYLHKDIELKLGYFVADANASIFNAISKISKLDFYLGGPHQTAVPIEDFEKLTRYFPTSYERKRYVEARIATVLRNYLDNVKDAEQVYERYMNKKLSKEGSNLSKIFKDTELYKYQTIYRKLESMLMEETQYNERQWQQEILQIILLIYPKYIYVFKEVKIKAGIAGDVRERFLDLLLVDCNGNVDIIEIKRPFEKAIMTNDHYRNNFIPLRELSGAVMQVEKYVYYLNRWSEAGEEYLNNTYKNELPNGFDIKITNPGGIIIMGRENNLTSEQKRDFEVVKRKYKNVVDIITYDNLLERLKFTIDQIKKGEYKINCVNRLSNCI</sequence>
<evidence type="ECO:0000313" key="2">
    <source>
        <dbReference type="EMBL" id="ANH81183.1"/>
    </source>
</evidence>
<name>A0A1A9I0Z1_9BACT</name>
<proteinExistence type="predicted"/>
<dbReference type="RefSeq" id="WP_067754999.1">
    <property type="nucleotide sequence ID" value="NZ_CP015772.1"/>
</dbReference>
<dbReference type="OrthoDB" id="2080979at2"/>
<protein>
    <recommendedName>
        <fullName evidence="1">Shedu protein SduA C-terminal domain-containing protein</fullName>
    </recommendedName>
</protein>
<dbReference type="STRING" id="1176587.A8C56_09490"/>
<dbReference type="Proteomes" id="UP000077667">
    <property type="component" value="Chromosome"/>
</dbReference>
<evidence type="ECO:0000259" key="1">
    <source>
        <dbReference type="Pfam" id="PF14082"/>
    </source>
</evidence>
<dbReference type="EMBL" id="CP015772">
    <property type="protein sequence ID" value="ANH81183.1"/>
    <property type="molecule type" value="Genomic_DNA"/>
</dbReference>
<dbReference type="Pfam" id="PF14082">
    <property type="entry name" value="SduA_C"/>
    <property type="match status" value="1"/>
</dbReference>